<accession>A0A0F8YMC9</accession>
<evidence type="ECO:0000313" key="1">
    <source>
        <dbReference type="EMBL" id="KKK82553.1"/>
    </source>
</evidence>
<dbReference type="Gene3D" id="1.10.30.50">
    <property type="match status" value="1"/>
</dbReference>
<name>A0A0F8YMC9_9ZZZZ</name>
<reference evidence="1" key="1">
    <citation type="journal article" date="2015" name="Nature">
        <title>Complex archaea that bridge the gap between prokaryotes and eukaryotes.</title>
        <authorList>
            <person name="Spang A."/>
            <person name="Saw J.H."/>
            <person name="Jorgensen S.L."/>
            <person name="Zaremba-Niedzwiedzka K."/>
            <person name="Martijn J."/>
            <person name="Lind A.E."/>
            <person name="van Eijk R."/>
            <person name="Schleper C."/>
            <person name="Guy L."/>
            <person name="Ettema T.J."/>
        </authorList>
    </citation>
    <scope>NUCLEOTIDE SEQUENCE</scope>
</reference>
<protein>
    <submittedName>
        <fullName evidence="1">Uncharacterized protein</fullName>
    </submittedName>
</protein>
<organism evidence="1">
    <name type="scientific">marine sediment metagenome</name>
    <dbReference type="NCBI Taxonomy" id="412755"/>
    <lineage>
        <taxon>unclassified sequences</taxon>
        <taxon>metagenomes</taxon>
        <taxon>ecological metagenomes</taxon>
    </lineage>
</organism>
<dbReference type="EMBL" id="LAZR01052618">
    <property type="protein sequence ID" value="KKK82553.1"/>
    <property type="molecule type" value="Genomic_DNA"/>
</dbReference>
<feature type="non-terminal residue" evidence="1">
    <location>
        <position position="1"/>
    </location>
</feature>
<comment type="caution">
    <text evidence="1">The sequence shown here is derived from an EMBL/GenBank/DDBJ whole genome shotgun (WGS) entry which is preliminary data.</text>
</comment>
<sequence length="156" mass="18291">LSWGAARCLECRSISSFSRRLKRKEARKRPGFAPKRSDGRWRSAQRRVLRKRCAICGEGPRKRVETLKGWKYADPLIVDHLVTWRWVQEHTHENPHARENLICIHAGHHGEKTAVEHLLFRGRIVQYLAELNRIGFPMGKVKRAMEFYEMKPGLNL</sequence>
<dbReference type="AlphaFoldDB" id="A0A0F8YMC9"/>
<proteinExistence type="predicted"/>
<gene>
    <name evidence="1" type="ORF">LCGC14_2802260</name>
</gene>